<keyword evidence="7 9" id="KW-0472">Membrane</keyword>
<reference evidence="10 11" key="1">
    <citation type="submission" date="2023-03" db="EMBL/GenBank/DDBJ databases">
        <title>High-quality genome of Scylla paramamosain provides insights in environmental adaptation.</title>
        <authorList>
            <person name="Zhang L."/>
        </authorList>
    </citation>
    <scope>NUCLEOTIDE SEQUENCE [LARGE SCALE GENOMIC DNA]</scope>
    <source>
        <strain evidence="10">LZ_2023a</strain>
        <tissue evidence="10">Muscle</tissue>
    </source>
</reference>
<comment type="caution">
    <text evidence="10">The sequence shown here is derived from an EMBL/GenBank/DDBJ whole genome shotgun (WGS) entry which is preliminary data.</text>
</comment>
<accession>A0AAW0SVS7</accession>
<feature type="transmembrane region" description="Helical" evidence="9">
    <location>
        <begin position="224"/>
        <end position="241"/>
    </location>
</feature>
<name>A0AAW0SVS7_SCYPA</name>
<keyword evidence="4" id="KW-1003">Cell membrane</keyword>
<feature type="transmembrane region" description="Helical" evidence="9">
    <location>
        <begin position="382"/>
        <end position="401"/>
    </location>
</feature>
<dbReference type="GO" id="GO:0005886">
    <property type="term" value="C:plasma membrane"/>
    <property type="evidence" value="ECO:0007669"/>
    <property type="project" value="UniProtKB-SubCell"/>
</dbReference>
<evidence type="ECO:0000256" key="6">
    <source>
        <dbReference type="ARBA" id="ARBA00022989"/>
    </source>
</evidence>
<evidence type="ECO:0000313" key="10">
    <source>
        <dbReference type="EMBL" id="KAK8379520.1"/>
    </source>
</evidence>
<feature type="transmembrane region" description="Helical" evidence="9">
    <location>
        <begin position="306"/>
        <end position="332"/>
    </location>
</feature>
<feature type="transmembrane region" description="Helical" evidence="9">
    <location>
        <begin position="101"/>
        <end position="121"/>
    </location>
</feature>
<evidence type="ECO:0000256" key="3">
    <source>
        <dbReference type="ARBA" id="ARBA00022448"/>
    </source>
</evidence>
<evidence type="ECO:0000256" key="4">
    <source>
        <dbReference type="ARBA" id="ARBA00022475"/>
    </source>
</evidence>
<feature type="transmembrane region" description="Helical" evidence="9">
    <location>
        <begin position="353"/>
        <end position="376"/>
    </location>
</feature>
<feature type="transmembrane region" description="Helical" evidence="9">
    <location>
        <begin position="438"/>
        <end position="456"/>
    </location>
</feature>
<dbReference type="PANTHER" id="PTHR11785">
    <property type="entry name" value="AMINO ACID TRANSPORTER"/>
    <property type="match status" value="1"/>
</dbReference>
<dbReference type="PANTHER" id="PTHR11785:SF528">
    <property type="entry name" value="AMINO ACID TRANSPORTER PROTEIN JHI-21"/>
    <property type="match status" value="1"/>
</dbReference>
<sequence length="493" mass="52391">MADKTRSTTQPSTGGEEQGLGEESGVSLKRKVTLLHGVSIIVGSIIGSGIFVSPGGVLGYAGSPLAALLVWAGCGIFCTVGALAFAELGTMLPSTGGEYSYIHTAFGGLPAFLTLWVNVVLIRPATQAVVALTFAEYSLALAFPAPCHAPRLAVFLLASCGLCLLTAINCWSVQLSLRIQTVFTAAKLLALFTIIAAGGVHLAMGNTQVLTEHMLAGRPSADGVPLAFYSGLFAYGGWNYLNFVTEELKDPYRNLPRAISVALPLVTTVYVLANVAYLAVLPPAALLASTAVAVAFAREVLGPLQYWVPVFVALSTFGSLNGILFTSGRLFLAGAREGHLPPALAYIHLKAKTPVPALLVTCLLSMVMLEVNIFFLINFLSFALWLTIGGAVAALLWLRYTQPHLPRPIKVHLALPVLVLIGCVYLVVVPVVQEPGSTGLGVLMTLAGIPVYVLGVKCHWKPGYITSLLGKLWHISPVWLYFEEWCVCVFVCV</sequence>
<dbReference type="InterPro" id="IPR002293">
    <property type="entry name" value="AA/rel_permease1"/>
</dbReference>
<dbReference type="AlphaFoldDB" id="A0AAW0SVS7"/>
<evidence type="ECO:0008006" key="12">
    <source>
        <dbReference type="Google" id="ProtNLM"/>
    </source>
</evidence>
<feature type="transmembrane region" description="Helical" evidence="9">
    <location>
        <begin position="128"/>
        <end position="146"/>
    </location>
</feature>
<feature type="transmembrane region" description="Helical" evidence="9">
    <location>
        <begin position="65"/>
        <end position="86"/>
    </location>
</feature>
<evidence type="ECO:0000313" key="11">
    <source>
        <dbReference type="Proteomes" id="UP001487740"/>
    </source>
</evidence>
<feature type="transmembrane region" description="Helical" evidence="9">
    <location>
        <begin position="261"/>
        <end position="286"/>
    </location>
</feature>
<dbReference type="Pfam" id="PF13520">
    <property type="entry name" value="AA_permease_2"/>
    <property type="match status" value="1"/>
</dbReference>
<comment type="similarity">
    <text evidence="2">Belongs to the amino acid-polyamine-organocation (APC) superfamily. L-type amino acid transporter (LAT) (TC 2.A.3.8) family.</text>
</comment>
<dbReference type="FunFam" id="1.20.1740.10:FF:000003">
    <property type="entry name" value="Y+L amino acid transporter 1 isoform X1"/>
    <property type="match status" value="1"/>
</dbReference>
<evidence type="ECO:0000256" key="1">
    <source>
        <dbReference type="ARBA" id="ARBA00004651"/>
    </source>
</evidence>
<protein>
    <recommendedName>
        <fullName evidence="12">Large neutral amino acids transporter small subunit 1</fullName>
    </recommendedName>
</protein>
<keyword evidence="5 9" id="KW-0812">Transmembrane</keyword>
<dbReference type="PIRSF" id="PIRSF006060">
    <property type="entry name" value="AA_transporter"/>
    <property type="match status" value="1"/>
</dbReference>
<keyword evidence="11" id="KW-1185">Reference proteome</keyword>
<evidence type="ECO:0000256" key="9">
    <source>
        <dbReference type="SAM" id="Phobius"/>
    </source>
</evidence>
<keyword evidence="6 9" id="KW-1133">Transmembrane helix</keyword>
<evidence type="ECO:0000256" key="7">
    <source>
        <dbReference type="ARBA" id="ARBA00023136"/>
    </source>
</evidence>
<feature type="transmembrane region" description="Helical" evidence="9">
    <location>
        <begin position="185"/>
        <end position="204"/>
    </location>
</feature>
<feature type="transmembrane region" description="Helical" evidence="9">
    <location>
        <begin position="413"/>
        <end position="432"/>
    </location>
</feature>
<feature type="region of interest" description="Disordered" evidence="8">
    <location>
        <begin position="1"/>
        <end position="24"/>
    </location>
</feature>
<evidence type="ECO:0000256" key="8">
    <source>
        <dbReference type="SAM" id="MobiDB-lite"/>
    </source>
</evidence>
<comment type="subcellular location">
    <subcellularLocation>
        <location evidence="1">Cell membrane</location>
        <topology evidence="1">Multi-pass membrane protein</topology>
    </subcellularLocation>
</comment>
<evidence type="ECO:0000256" key="2">
    <source>
        <dbReference type="ARBA" id="ARBA00007040"/>
    </source>
</evidence>
<evidence type="ECO:0000256" key="5">
    <source>
        <dbReference type="ARBA" id="ARBA00022692"/>
    </source>
</evidence>
<proteinExistence type="inferred from homology"/>
<dbReference type="Gene3D" id="1.20.1740.10">
    <property type="entry name" value="Amino acid/polyamine transporter I"/>
    <property type="match status" value="1"/>
</dbReference>
<dbReference type="InterPro" id="IPR050598">
    <property type="entry name" value="AminoAcid_Transporter"/>
</dbReference>
<dbReference type="EMBL" id="JARAKH010000043">
    <property type="protein sequence ID" value="KAK8379520.1"/>
    <property type="molecule type" value="Genomic_DNA"/>
</dbReference>
<dbReference type="GO" id="GO:0015179">
    <property type="term" value="F:L-amino acid transmembrane transporter activity"/>
    <property type="evidence" value="ECO:0007669"/>
    <property type="project" value="TreeGrafter"/>
</dbReference>
<dbReference type="Proteomes" id="UP001487740">
    <property type="component" value="Unassembled WGS sequence"/>
</dbReference>
<gene>
    <name evidence="10" type="ORF">O3P69_019447</name>
</gene>
<keyword evidence="3" id="KW-0813">Transport</keyword>
<organism evidence="10 11">
    <name type="scientific">Scylla paramamosain</name>
    <name type="common">Mud crab</name>
    <dbReference type="NCBI Taxonomy" id="85552"/>
    <lineage>
        <taxon>Eukaryota</taxon>
        <taxon>Metazoa</taxon>
        <taxon>Ecdysozoa</taxon>
        <taxon>Arthropoda</taxon>
        <taxon>Crustacea</taxon>
        <taxon>Multicrustacea</taxon>
        <taxon>Malacostraca</taxon>
        <taxon>Eumalacostraca</taxon>
        <taxon>Eucarida</taxon>
        <taxon>Decapoda</taxon>
        <taxon>Pleocyemata</taxon>
        <taxon>Brachyura</taxon>
        <taxon>Eubrachyura</taxon>
        <taxon>Portunoidea</taxon>
        <taxon>Portunidae</taxon>
        <taxon>Portuninae</taxon>
        <taxon>Scylla</taxon>
    </lineage>
</organism>
<feature type="transmembrane region" description="Helical" evidence="9">
    <location>
        <begin position="34"/>
        <end position="53"/>
    </location>
</feature>
<feature type="transmembrane region" description="Helical" evidence="9">
    <location>
        <begin position="152"/>
        <end position="173"/>
    </location>
</feature>